<dbReference type="Pfam" id="PF02129">
    <property type="entry name" value="Peptidase_S15"/>
    <property type="match status" value="1"/>
</dbReference>
<dbReference type="GO" id="GO:0052689">
    <property type="term" value="F:carboxylic ester hydrolase activity"/>
    <property type="evidence" value="ECO:0007669"/>
    <property type="project" value="UniProtKB-ARBA"/>
</dbReference>
<reference evidence="5" key="1">
    <citation type="submission" date="2021-01" db="EMBL/GenBank/DDBJ databases">
        <title>Whole genome shotgun sequence of Planobispora rosea NBRC 15558.</title>
        <authorList>
            <person name="Komaki H."/>
            <person name="Tamura T."/>
        </authorList>
    </citation>
    <scope>NUCLEOTIDE SEQUENCE</scope>
    <source>
        <strain evidence="5">NBRC 15558</strain>
    </source>
</reference>
<dbReference type="PANTHER" id="PTHR22946:SF9">
    <property type="entry name" value="POLYKETIDE TRANSFERASE AF380"/>
    <property type="match status" value="1"/>
</dbReference>
<dbReference type="SMART" id="SM00939">
    <property type="entry name" value="PepX_C"/>
    <property type="match status" value="1"/>
</dbReference>
<evidence type="ECO:0000259" key="4">
    <source>
        <dbReference type="SMART" id="SM00939"/>
    </source>
</evidence>
<dbReference type="RefSeq" id="WP_189242409.1">
    <property type="nucleotide sequence ID" value="NZ_BMQP01000014.1"/>
</dbReference>
<dbReference type="EMBL" id="BOOI01000035">
    <property type="protein sequence ID" value="GIH85478.1"/>
    <property type="molecule type" value="Genomic_DNA"/>
</dbReference>
<dbReference type="InterPro" id="IPR029058">
    <property type="entry name" value="AB_hydrolase_fold"/>
</dbReference>
<keyword evidence="6" id="KW-1185">Reference proteome</keyword>
<evidence type="ECO:0000256" key="2">
    <source>
        <dbReference type="ARBA" id="ARBA00022801"/>
    </source>
</evidence>
<feature type="chain" id="PRO_5039216837" description="Xaa-Pro dipeptidyl-peptidase C-terminal domain-containing protein" evidence="3">
    <location>
        <begin position="26"/>
        <end position="535"/>
    </location>
</feature>
<dbReference type="AlphaFoldDB" id="A0A8J3S1S6"/>
<sequence>MARRRSTLPICLLSAVTAVTLTGTAAVTPAAAASAVVRTGGAPVATTGFRFVDVPGAGVTLKANVIAPSAAGRYPAVILPSSWGLNDLEYLAQAKALAGRGYVVVSYTPRGWWSSGGEIDTAGPQDMADLSKVIDWTIASTAADPARIGAAGISYGAGLSALGAAFDPRIRAVAMLSGWTDLTYSLYGDSTRHRQSAGLLKLAADLLGRAGPELTDKLEDFAANRDVAEVAAWAGVRSPATYLDAINANRPAVLIANAWGDSFFPPNQLLDFYGRLTTPKRLELRPGDHAIAEFTGVLGLENDVWTSVHRWFDQHLAGVDTGIAGEPPVQVKPHNSAMEGYADWTALAPTTRRYGLGHIRRLDGTGLLGGDPGSGWSKTLPTDRDTRANGGQVLITNGVAAFTGERPKIWLPAVDRGRAGVWASERPSTMQRIRGVPKLHLELTGAPAQGTVVAYLYDLDRLGNAKLITHAPVSWLDGGGDRGVDLDLSATAYDLPAGHSLTLVVDTVDPLYYDENAPNGSITIGGGSYLDIPLT</sequence>
<evidence type="ECO:0000313" key="5">
    <source>
        <dbReference type="EMBL" id="GIH85478.1"/>
    </source>
</evidence>
<dbReference type="Gene3D" id="2.60.120.260">
    <property type="entry name" value="Galactose-binding domain-like"/>
    <property type="match status" value="1"/>
</dbReference>
<accession>A0A8J3S1S6</accession>
<dbReference type="Pfam" id="PF08530">
    <property type="entry name" value="PepX_C"/>
    <property type="match status" value="1"/>
</dbReference>
<organism evidence="5 6">
    <name type="scientific">Planobispora rosea</name>
    <dbReference type="NCBI Taxonomy" id="35762"/>
    <lineage>
        <taxon>Bacteria</taxon>
        <taxon>Bacillati</taxon>
        <taxon>Actinomycetota</taxon>
        <taxon>Actinomycetes</taxon>
        <taxon>Streptosporangiales</taxon>
        <taxon>Streptosporangiaceae</taxon>
        <taxon>Planobispora</taxon>
    </lineage>
</organism>
<comment type="similarity">
    <text evidence="1">Belongs to the AB hydrolase superfamily.</text>
</comment>
<comment type="caution">
    <text evidence="5">The sequence shown here is derived from an EMBL/GenBank/DDBJ whole genome shotgun (WGS) entry which is preliminary data.</text>
</comment>
<feature type="signal peptide" evidence="3">
    <location>
        <begin position="1"/>
        <end position="25"/>
    </location>
</feature>
<dbReference type="PANTHER" id="PTHR22946">
    <property type="entry name" value="DIENELACTONE HYDROLASE DOMAIN-CONTAINING PROTEIN-RELATED"/>
    <property type="match status" value="1"/>
</dbReference>
<evidence type="ECO:0000256" key="3">
    <source>
        <dbReference type="SAM" id="SignalP"/>
    </source>
</evidence>
<keyword evidence="2" id="KW-0378">Hydrolase</keyword>
<keyword evidence="3" id="KW-0732">Signal</keyword>
<dbReference type="InterPro" id="IPR013736">
    <property type="entry name" value="Xaa-Pro_dipept_C"/>
</dbReference>
<dbReference type="InterPro" id="IPR008979">
    <property type="entry name" value="Galactose-bd-like_sf"/>
</dbReference>
<evidence type="ECO:0000256" key="1">
    <source>
        <dbReference type="ARBA" id="ARBA00008645"/>
    </source>
</evidence>
<dbReference type="InterPro" id="IPR000383">
    <property type="entry name" value="Xaa-Pro-like_dom"/>
</dbReference>
<proteinExistence type="inferred from homology"/>
<evidence type="ECO:0000313" key="6">
    <source>
        <dbReference type="Proteomes" id="UP000655044"/>
    </source>
</evidence>
<dbReference type="Proteomes" id="UP000655044">
    <property type="component" value="Unassembled WGS sequence"/>
</dbReference>
<gene>
    <name evidence="5" type="ORF">Pro02_38860</name>
</gene>
<dbReference type="InterPro" id="IPR050261">
    <property type="entry name" value="FrsA_esterase"/>
</dbReference>
<dbReference type="SUPFAM" id="SSF49785">
    <property type="entry name" value="Galactose-binding domain-like"/>
    <property type="match status" value="1"/>
</dbReference>
<name>A0A8J3S1S6_PLARO</name>
<dbReference type="GO" id="GO:0008239">
    <property type="term" value="F:dipeptidyl-peptidase activity"/>
    <property type="evidence" value="ECO:0007669"/>
    <property type="project" value="InterPro"/>
</dbReference>
<protein>
    <recommendedName>
        <fullName evidence="4">Xaa-Pro dipeptidyl-peptidase C-terminal domain-containing protein</fullName>
    </recommendedName>
</protein>
<dbReference type="Gene3D" id="3.40.50.1820">
    <property type="entry name" value="alpha/beta hydrolase"/>
    <property type="match status" value="1"/>
</dbReference>
<feature type="domain" description="Xaa-Pro dipeptidyl-peptidase C-terminal" evidence="4">
    <location>
        <begin position="309"/>
        <end position="531"/>
    </location>
</feature>
<dbReference type="SUPFAM" id="SSF53474">
    <property type="entry name" value="alpha/beta-Hydrolases"/>
    <property type="match status" value="1"/>
</dbReference>